<dbReference type="EMBL" id="JARBJD010000315">
    <property type="protein sequence ID" value="KAK2944075.1"/>
    <property type="molecule type" value="Genomic_DNA"/>
</dbReference>
<protein>
    <recommendedName>
        <fullName evidence="3">Protein kinase domain-containing protein</fullName>
    </recommendedName>
</protein>
<keyword evidence="2" id="KW-0812">Transmembrane</keyword>
<feature type="transmembrane region" description="Helical" evidence="2">
    <location>
        <begin position="3382"/>
        <end position="3405"/>
    </location>
</feature>
<dbReference type="InterPro" id="IPR000719">
    <property type="entry name" value="Prot_kinase_dom"/>
</dbReference>
<evidence type="ECO:0000259" key="3">
    <source>
        <dbReference type="PROSITE" id="PS50011"/>
    </source>
</evidence>
<dbReference type="Proteomes" id="UP001281761">
    <property type="component" value="Unassembled WGS sequence"/>
</dbReference>
<evidence type="ECO:0000313" key="5">
    <source>
        <dbReference type="Proteomes" id="UP001281761"/>
    </source>
</evidence>
<dbReference type="SUPFAM" id="SSF56112">
    <property type="entry name" value="Protein kinase-like (PK-like)"/>
    <property type="match status" value="1"/>
</dbReference>
<feature type="compositionally biased region" description="Basic and acidic residues" evidence="1">
    <location>
        <begin position="3580"/>
        <end position="3599"/>
    </location>
</feature>
<feature type="region of interest" description="Disordered" evidence="1">
    <location>
        <begin position="3569"/>
        <end position="3599"/>
    </location>
</feature>
<name>A0ABQ9WX25_9EUKA</name>
<dbReference type="InterPro" id="IPR001245">
    <property type="entry name" value="Ser-Thr/Tyr_kinase_cat_dom"/>
</dbReference>
<dbReference type="InterPro" id="IPR011050">
    <property type="entry name" value="Pectin_lyase_fold/virulence"/>
</dbReference>
<evidence type="ECO:0000256" key="1">
    <source>
        <dbReference type="SAM" id="MobiDB-lite"/>
    </source>
</evidence>
<reference evidence="4 5" key="1">
    <citation type="journal article" date="2022" name="bioRxiv">
        <title>Genomics of Preaxostyla Flagellates Illuminates Evolutionary Transitions and the Path Towards Mitochondrial Loss.</title>
        <authorList>
            <person name="Novak L.V.F."/>
            <person name="Treitli S.C."/>
            <person name="Pyrih J."/>
            <person name="Halakuc P."/>
            <person name="Pipaliya S.V."/>
            <person name="Vacek V."/>
            <person name="Brzon O."/>
            <person name="Soukal P."/>
            <person name="Eme L."/>
            <person name="Dacks J.B."/>
            <person name="Karnkowska A."/>
            <person name="Elias M."/>
            <person name="Hampl V."/>
        </authorList>
    </citation>
    <scope>NUCLEOTIDE SEQUENCE [LARGE SCALE GENOMIC DNA]</scope>
    <source>
        <strain evidence="4">NAU3</strain>
        <tissue evidence="4">Gut</tissue>
    </source>
</reference>
<dbReference type="PROSITE" id="PS50011">
    <property type="entry name" value="PROTEIN_KINASE_DOM"/>
    <property type="match status" value="1"/>
</dbReference>
<feature type="domain" description="Protein kinase" evidence="3">
    <location>
        <begin position="3347"/>
        <end position="3675"/>
    </location>
</feature>
<organism evidence="4 5">
    <name type="scientific">Blattamonas nauphoetae</name>
    <dbReference type="NCBI Taxonomy" id="2049346"/>
    <lineage>
        <taxon>Eukaryota</taxon>
        <taxon>Metamonada</taxon>
        <taxon>Preaxostyla</taxon>
        <taxon>Oxymonadida</taxon>
        <taxon>Blattamonas</taxon>
    </lineage>
</organism>
<dbReference type="SUPFAM" id="SSF51126">
    <property type="entry name" value="Pectin lyase-like"/>
    <property type="match status" value="1"/>
</dbReference>
<keyword evidence="2" id="KW-1133">Transmembrane helix</keyword>
<keyword evidence="2" id="KW-0472">Membrane</keyword>
<gene>
    <name evidence="4" type="ORF">BLNAU_20992</name>
</gene>
<proteinExistence type="predicted"/>
<sequence length="3675" mass="392263">MLSECSIVNDDGMIGSFMRLGQEYSSSKWIDIACSSLSLSSQTISSGNGICFSLPSESRSEWEKIGIRSVISQSQFHNMSSLDTNTASTRMGTLSEGMVGCEVECVWNALYGTISSRLGEQSDFLLQNTTLLECVNEDSSTTKTITTIPEFTSSADQIKRDSVITNFVFQGCTIKATNMTQAFTLIYFTSLQGNIKFSGCSFTVECNTQHNTLFSITTVRDSKVDFVFDSCTVNFWRETETETGNNQIYLSSFFNIFVVSSTFSPPKLSQYSSARTIYVTDTISFIFLTDNEFLNQNSANEGGVLYARFSLLRFFGTLFEGSKAKQGGVFYTASLFHYLTSCIFRKNEAKEMGGAFRSNYIRTLYMIDCHFDQNVAKQTYANRPTVLTHYRGNDIFTWTSSAIGMYSSTVFGCTSTSESPKYGYYQNDAQNGNHSSENILLPTPQASTHSAILFVEEGKSGTCLEGSACGSISTAMSKTGTGTSLIHVGRGEFEMSEAAITKAVEFRGLGFLVNSSTFTTITTTGIESEGSGNVSLISLALKPSSPSATLLTVKSSRSFLGQVRVESITEHAAPLLVFSAGTSNVINCWLNLISLNNHAAVSITGSASVTFRATWFVEVSLLTGSGGSCIDFSSSGTLTLSQTDFAKCSSSGRAGCLDLTASATTSSVVFDSVYFSFNEANTTLEHFGNDVAYTDFNPSKISTMGTSGRTLSEMPHYLVNTSDNINLLCPVKYFSAGGIDHPLAVRFEAGLPLSRFNGFQVEIDALMESQTAVRLRVGATQILEPIRIIRKNIEFQSCPLSPKVYDETLVFVGEDGSFFTRETALTISQTFTAVPFIVAADAKQLHLQKFTITIKERIQNFPLVQCNGGTLIVELITFSIPSGLTITGHSMIECSSTNVQFLESSIANVTSTVDGAVLRLSQSTFTCQSSSFSNCKAPNGGVAWIELAGTDSILVKHEKTSKYASSFKNCLAIGDSADPSNPTGKGGALFVTGASSHATPIRFNDSSTNHARFEGNLAGSGNDLFITSSLFDSVPTASLKSFGGGSFSLDDHVAIEGRLPAESAEIGLLIPSPIVSVNGSVDELMTGMSGEDTESCKWTSTFCATLGYGIKHLTKKYSTGEHFPQSIQFLHNMTYNETAIVADDQDVSVVGTKAKTPAQAEVLRTIVEIVPSTTASSLFTIKGNAKLSVSGLDLRPIAKCGLFCVESSGDRLKLSDLGIVCSLEAEYSQPLIKSNGKPISIELCTFNTTTSGTARLAHPLVQLVPPSGDVVPSAAFTLSSVSFSDFETRSDPLVVADTDGTISVVGTTFTRCSCSSEIKGTLVRVKTSGLDTAITKALWSGSFNANTEAGWFYGQDRSLVSTDELFELSLLLFLGTVPSGRVFVSDSAHSSPHPNCGSSRVGCSSFDSGVASSSKFSISIISLSCRCEMSRLFEASSSFTIESPTSPSSLTLKEESQFKIDALSTILLLSSLQMEIDSTCSSSPLFVASKGTLHLSSCEIGTDTKTLLPPSVTVLMEVLSEGSLQLTTSTIKNVEFTHASEGSAILLHTSATFSTNSVNIFSGIWSNGTGSHIFVNSADLSETAINETILPFNATLPPATDSLFSEIDKNRFFGKDGSEEWSLLFFWHPHTSGSVHINTAGQDHPNCGNAHLPCSSIVESQSKLKGEQKSMNLDTKSVLSSELVSTTTEWTLTQSSGSSLWIEGEGQLTISESTPSKLTLSGISMEFGTLKEGRTSAVMSIEKGSMILLSCEIGDGLTEIGISVGRVYGGSMTIGGTKMNLVSSTAPLISTESGSLIVEESCAITHPDSPRTAPLFSISGGSASLASTTIPPITLSSSNSLISVSGSGSLSVCTVDFESMENSGSGAVLHFSSSGCLSLDGVNLKGSKCGSSGKGRSLFITRPDAFTSNSLHLRDVTVTQPTSSGTHEIFIEGTSLESAASSDWKSFVGSDTSKLTRSTIVENWFENTENTSLSGPIAYLIFGYSTGAVHINNNFWDHPNCGTEHLPCSSIVESQKKLKGEQKSMNLDTKSVLSSELVSTTTEWTLTQSSGSSLWIEGEGQLTISESTPSKLTLSGISMEFGTLKEGRTSAVMLIEEGSMILSLCVIGDGLTEIGISVGRVCGGSMTIGGTTMNLVSSTAPLISTESGSLIVEGSCAITHPDSPRTAPLFSISGGSASLASTTIPPITLSSSNSLISVSGSGSLSVCTVDFESMENSGSGAVLHFSSSGCLSLDRVNLKGSKCGSSGKGRSLFITRSDAFTSNNLHLRDVSVTQPTSSGTHEIFIEGTSLESAASSDWKSFVGSDTSKLTRSTIVENWFENKENSSLSGPIAYLIFGHSTGAVHINNNFWDHPNCGLEQLPCSSLLIAHAKLTALNQNIILHSDVELSDVITAKSTGSEISSTSSESPAKLTLTGVAQFNIPASTSLALTSLVVSLPAAVTNTIFIVSKGSLSLKSLNIQNTAVTTRSSAPLFSVTSGSLVLTDTNMLFDHLFELESSSVIEQLGGKLEMTGCEMENVSKVSGDGSVICSTLTSVTDNLLVKGGSFTSCSSGGKGGVIFVSCDSAVVSNHLVINTTFEDSCSCGLSEKGSWVFVEGHSLSSLISETNWQTTITSLSTPTHDSLLWGADLSAKSAFDYRSVSLLAFLAEYNSNSISVGTGGKDVSGCGLSDRKCVGIETGHSHLDGVGDYSLTVHSESSLSSSISIGTHNLTISAIGDSARVSVGSNGGFVISESELMVSKLDFVSNSKPQSRSLFEVNGGSGVISECSFTSFTLASSALISHSSGTLILLKTNLTSISRKVGNGGVLESVLTTSMELVVDDIWMKSVSALDGSGDGIFVSLTSIPKLSPIPSFRLQNVKYSVSSKTNVSPRFIWVEGNDLSSWLDYSDSRFDGSYGVGVDEDWLWSVDKSESFSSSLVFYLKKGSGAIGFSEEGIVHPRCGYFSAWCKSIAQTLVRAAEMETTQINVKEFGRITSLVDVSNGTLFKGSPLMSIVRMSGGGSFSEAGGDTVHFESLHFEIENEDRREPAFCVTSGHLNVSNVELKVLGSSELSLFKSTSSQLSLQLIRFSETTSKLPRIVECEGGMATLSDMKLTSLSFSTTPFVLKGFKEATFDKVTSKNSGVSELISISDGTSLEMTGCMFDSSLPSWSSNEDDLCSWLSGFVTISSTPTRIYGSLFTGFGNGALSITDSSLTLDSNTFHSNNPNQKSFPSVRRNVRCVNGSIEIGSVSGGDGFETPSLWILTEECEVTKTSIPVASPLFNLTFDEKKSSSILNKDKSISATLVGSLLIPCSLFLEVFEKSEAKQNKSPFVLALTPSNTISFTESEITLKLSRAELNKTLNMDSELRGCLVYGNGVRTGDFKFQNSLRDEHKSYTAKVMKWLIPVICGVVGLLVLLLLIILVVWCRRRNEKKKQAQSLLANKEINEIELIKEDYFPQQTTLGTSAFVFEDGQNEKNLVESHSTKTKEGLLPTNSDPFSENLDVVIDKGGAEKTTTVEKYVSLYEHLHGKCRQPGMEKGAMMVKLVKKMKSLLMAEPTSGLFTHLSPHVVLLNGQGEMQLDLKHGQSVVGKEGGTVTGENELKQQQEEQRWQAPETDRKDKSEIDVVAASVFSLGLLLAEIDTGQVPFGEIDALNAHRALGTGALPKMEGVCEELQELVRQCLTINASDRPDFDT</sequence>
<dbReference type="Gene3D" id="1.10.510.10">
    <property type="entry name" value="Transferase(Phosphotransferase) domain 1"/>
    <property type="match status" value="1"/>
</dbReference>
<dbReference type="Pfam" id="PF07714">
    <property type="entry name" value="PK_Tyr_Ser-Thr"/>
    <property type="match status" value="1"/>
</dbReference>
<accession>A0ABQ9WX25</accession>
<comment type="caution">
    <text evidence="4">The sequence shown here is derived from an EMBL/GenBank/DDBJ whole genome shotgun (WGS) entry which is preliminary data.</text>
</comment>
<dbReference type="InterPro" id="IPR011009">
    <property type="entry name" value="Kinase-like_dom_sf"/>
</dbReference>
<evidence type="ECO:0000256" key="2">
    <source>
        <dbReference type="SAM" id="Phobius"/>
    </source>
</evidence>
<evidence type="ECO:0000313" key="4">
    <source>
        <dbReference type="EMBL" id="KAK2944075.1"/>
    </source>
</evidence>
<keyword evidence="5" id="KW-1185">Reference proteome</keyword>